<protein>
    <submittedName>
        <fullName evidence="3">Uncharacterized protein</fullName>
    </submittedName>
</protein>
<comment type="caution">
    <text evidence="3">The sequence shown here is derived from an EMBL/GenBank/DDBJ whole genome shotgun (WGS) entry which is preliminary data.</text>
</comment>
<evidence type="ECO:0000256" key="1">
    <source>
        <dbReference type="SAM" id="MobiDB-lite"/>
    </source>
</evidence>
<organism evidence="3 4">
    <name type="scientific">Rhizodiscina lignyota</name>
    <dbReference type="NCBI Taxonomy" id="1504668"/>
    <lineage>
        <taxon>Eukaryota</taxon>
        <taxon>Fungi</taxon>
        <taxon>Dikarya</taxon>
        <taxon>Ascomycota</taxon>
        <taxon>Pezizomycotina</taxon>
        <taxon>Dothideomycetes</taxon>
        <taxon>Pleosporomycetidae</taxon>
        <taxon>Aulographales</taxon>
        <taxon>Rhizodiscinaceae</taxon>
        <taxon>Rhizodiscina</taxon>
    </lineage>
</organism>
<keyword evidence="4" id="KW-1185">Reference proteome</keyword>
<dbReference type="Proteomes" id="UP000799772">
    <property type="component" value="Unassembled WGS sequence"/>
</dbReference>
<keyword evidence="2" id="KW-0812">Transmembrane</keyword>
<dbReference type="OrthoDB" id="5139341at2759"/>
<evidence type="ECO:0000256" key="2">
    <source>
        <dbReference type="SAM" id="Phobius"/>
    </source>
</evidence>
<keyword evidence="2" id="KW-0472">Membrane</keyword>
<feature type="region of interest" description="Disordered" evidence="1">
    <location>
        <begin position="288"/>
        <end position="317"/>
    </location>
</feature>
<sequence>MSIEKLSLSIFNSYCSHALSKPAMCANLTRLLIILTASSYLPQYQRMISKGSSTGISPIYVFINNLVALVQFTVFLEYAALVHNGVFHIPESLMHSPPSVGDWLSIVQLGVSYLCASTFFFLWATYTPQRILKLLLIFLWAAATTVCFAPCIYHATHAFRNPLELLPTFVDFLNLFMIPLCPLALIIATVAQNVEIDLNGPPQTLSTSTLLAQAVLYAVLAGSQAFRVQNDPDFWRRDGRSLALYLWLCWVCGWTTLDFGIFSIGQFVLYLRCVWIGRREDTQAAQDYSASETSPLLSTHSGAVDNRSVEGCHSGGE</sequence>
<keyword evidence="2" id="KW-1133">Transmembrane helix</keyword>
<feature type="transmembrane region" description="Helical" evidence="2">
    <location>
        <begin position="206"/>
        <end position="225"/>
    </location>
</feature>
<feature type="transmembrane region" description="Helical" evidence="2">
    <location>
        <begin position="134"/>
        <end position="155"/>
    </location>
</feature>
<dbReference type="EMBL" id="ML978126">
    <property type="protein sequence ID" value="KAF2099229.1"/>
    <property type="molecule type" value="Genomic_DNA"/>
</dbReference>
<evidence type="ECO:0000313" key="4">
    <source>
        <dbReference type="Proteomes" id="UP000799772"/>
    </source>
</evidence>
<feature type="transmembrane region" description="Helical" evidence="2">
    <location>
        <begin position="103"/>
        <end position="122"/>
    </location>
</feature>
<reference evidence="3" key="1">
    <citation type="journal article" date="2020" name="Stud. Mycol.">
        <title>101 Dothideomycetes genomes: a test case for predicting lifestyles and emergence of pathogens.</title>
        <authorList>
            <person name="Haridas S."/>
            <person name="Albert R."/>
            <person name="Binder M."/>
            <person name="Bloem J."/>
            <person name="Labutti K."/>
            <person name="Salamov A."/>
            <person name="Andreopoulos B."/>
            <person name="Baker S."/>
            <person name="Barry K."/>
            <person name="Bills G."/>
            <person name="Bluhm B."/>
            <person name="Cannon C."/>
            <person name="Castanera R."/>
            <person name="Culley D."/>
            <person name="Daum C."/>
            <person name="Ezra D."/>
            <person name="Gonzalez J."/>
            <person name="Henrissat B."/>
            <person name="Kuo A."/>
            <person name="Liang C."/>
            <person name="Lipzen A."/>
            <person name="Lutzoni F."/>
            <person name="Magnuson J."/>
            <person name="Mondo S."/>
            <person name="Nolan M."/>
            <person name="Ohm R."/>
            <person name="Pangilinan J."/>
            <person name="Park H.-J."/>
            <person name="Ramirez L."/>
            <person name="Alfaro M."/>
            <person name="Sun H."/>
            <person name="Tritt A."/>
            <person name="Yoshinaga Y."/>
            <person name="Zwiers L.-H."/>
            <person name="Turgeon B."/>
            <person name="Goodwin S."/>
            <person name="Spatafora J."/>
            <person name="Crous P."/>
            <person name="Grigoriev I."/>
        </authorList>
    </citation>
    <scope>NUCLEOTIDE SEQUENCE</scope>
    <source>
        <strain evidence="3">CBS 133067</strain>
    </source>
</reference>
<feature type="compositionally biased region" description="Polar residues" evidence="1">
    <location>
        <begin position="288"/>
        <end position="301"/>
    </location>
</feature>
<gene>
    <name evidence="3" type="ORF">NA57DRAFT_76459</name>
</gene>
<evidence type="ECO:0000313" key="3">
    <source>
        <dbReference type="EMBL" id="KAF2099229.1"/>
    </source>
</evidence>
<feature type="transmembrane region" description="Helical" evidence="2">
    <location>
        <begin position="175"/>
        <end position="194"/>
    </location>
</feature>
<name>A0A9P4IHE6_9PEZI</name>
<feature type="transmembrane region" description="Helical" evidence="2">
    <location>
        <begin position="62"/>
        <end position="83"/>
    </location>
</feature>
<feature type="transmembrane region" description="Helical" evidence="2">
    <location>
        <begin position="245"/>
        <end position="271"/>
    </location>
</feature>
<accession>A0A9P4IHE6</accession>
<proteinExistence type="predicted"/>
<dbReference type="AlphaFoldDB" id="A0A9P4IHE6"/>